<keyword evidence="2" id="KW-0539">Nucleus</keyword>
<feature type="domain" description="Zn(2)-C6 fungal-type" evidence="3">
    <location>
        <begin position="7"/>
        <end position="35"/>
    </location>
</feature>
<gene>
    <name evidence="4" type="primary">acr-2-4</name>
    <name evidence="4" type="ORF">Focb16_v015777</name>
</gene>
<dbReference type="GO" id="GO:0008270">
    <property type="term" value="F:zinc ion binding"/>
    <property type="evidence" value="ECO:0007669"/>
    <property type="project" value="InterPro"/>
</dbReference>
<dbReference type="InterPro" id="IPR001138">
    <property type="entry name" value="Zn2Cys6_DnaBD"/>
</dbReference>
<comment type="subcellular location">
    <subcellularLocation>
        <location evidence="1">Nucleus</location>
    </subcellularLocation>
</comment>
<dbReference type="SUPFAM" id="SSF57701">
    <property type="entry name" value="Zn2/Cys6 DNA-binding domain"/>
    <property type="match status" value="1"/>
</dbReference>
<dbReference type="PANTHER" id="PTHR37534">
    <property type="entry name" value="TRANSCRIPTIONAL ACTIVATOR PROTEIN UGA3"/>
    <property type="match status" value="1"/>
</dbReference>
<accession>A0A559KXR2</accession>
<proteinExistence type="predicted"/>
<dbReference type="GO" id="GO:0045944">
    <property type="term" value="P:positive regulation of transcription by RNA polymerase II"/>
    <property type="evidence" value="ECO:0007669"/>
    <property type="project" value="TreeGrafter"/>
</dbReference>
<dbReference type="CDD" id="cd00067">
    <property type="entry name" value="GAL4"/>
    <property type="match status" value="1"/>
</dbReference>
<evidence type="ECO:0000313" key="4">
    <source>
        <dbReference type="EMBL" id="TVY64963.1"/>
    </source>
</evidence>
<evidence type="ECO:0000313" key="5">
    <source>
        <dbReference type="Proteomes" id="UP000320707"/>
    </source>
</evidence>
<reference evidence="4 5" key="1">
    <citation type="journal article" date="2019" name="Microbiol. Resour. Announc.">
        <title>High-quality draft genome sequence of Fusarium oxysporum f. sp. cubense strain 160527, a causal agent of Panama disease.</title>
        <authorList>
            <person name="Asai S."/>
            <person name="Ayukawa Y."/>
            <person name="Gan P."/>
            <person name="Masuda S."/>
            <person name="Komatsu K."/>
            <person name="Shirasu K."/>
            <person name="Arie T."/>
        </authorList>
    </citation>
    <scope>NUCLEOTIDE SEQUENCE [LARGE SCALE GENOMIC DNA]</scope>
    <source>
        <strain evidence="4 5">160527</strain>
    </source>
</reference>
<dbReference type="InterPro" id="IPR021858">
    <property type="entry name" value="Fun_TF"/>
</dbReference>
<dbReference type="InterPro" id="IPR036864">
    <property type="entry name" value="Zn2-C6_fun-type_DNA-bd_sf"/>
</dbReference>
<evidence type="ECO:0000256" key="2">
    <source>
        <dbReference type="ARBA" id="ARBA00023242"/>
    </source>
</evidence>
<organism evidence="4 5">
    <name type="scientific">Fusarium oxysporum f. sp. cubense</name>
    <dbReference type="NCBI Taxonomy" id="61366"/>
    <lineage>
        <taxon>Eukaryota</taxon>
        <taxon>Fungi</taxon>
        <taxon>Dikarya</taxon>
        <taxon>Ascomycota</taxon>
        <taxon>Pezizomycotina</taxon>
        <taxon>Sordariomycetes</taxon>
        <taxon>Hypocreomycetidae</taxon>
        <taxon>Hypocreales</taxon>
        <taxon>Nectriaceae</taxon>
        <taxon>Fusarium</taxon>
        <taxon>Fusarium oxysporum species complex</taxon>
    </lineage>
</organism>
<dbReference type="PROSITE" id="PS50048">
    <property type="entry name" value="ZN2_CY6_FUNGAL_2"/>
    <property type="match status" value="1"/>
</dbReference>
<dbReference type="GO" id="GO:0000981">
    <property type="term" value="F:DNA-binding transcription factor activity, RNA polymerase II-specific"/>
    <property type="evidence" value="ECO:0007669"/>
    <property type="project" value="InterPro"/>
</dbReference>
<dbReference type="GO" id="GO:0000976">
    <property type="term" value="F:transcription cis-regulatory region binding"/>
    <property type="evidence" value="ECO:0007669"/>
    <property type="project" value="TreeGrafter"/>
</dbReference>
<protein>
    <submittedName>
        <fullName evidence="4">Acriflavine sensitivity control protein acr-2</fullName>
    </submittedName>
</protein>
<sequence>MPTKVKGCRNCSRRRINCDRTLPHCLKCVRDNLECYGLDGTFRWMAEPINRRKRTDRSRRASLNTITNTENQLVCGNDDSSPAPPGPCLQQPLHHPEHWVTNFFAEQIAPWMCPVLQADNECKMHLLPLAMSSPLVFDAVAAAAYHRLAYYGNPQFAAKAERYKASAIRGLITSARSVCTLSASSSDQLFAAATLLILMYDEMIAAQDTFITLARIIGNMRKFVNFSSLGGSEKLQRYLTEQFGFLTIFSLPHTDDDTATEQFKEAFDFVEEFAESCARDKHNPPFLAECFRTILTVWHGQKHNPGLNVNLVMADFKSEIESTTDISVFDHYLTWVYFMSSAASPNASLRNFFRDRLHKHTTTFGWKNVALMHAFLGELEGAGVAWPERLQSHKKYICA</sequence>
<dbReference type="EMBL" id="SRMI01000008">
    <property type="protein sequence ID" value="TVY64963.1"/>
    <property type="molecule type" value="Genomic_DNA"/>
</dbReference>
<dbReference type="Proteomes" id="UP000320707">
    <property type="component" value="Unassembled WGS sequence"/>
</dbReference>
<dbReference type="Gene3D" id="4.10.240.10">
    <property type="entry name" value="Zn(2)-C6 fungal-type DNA-binding domain"/>
    <property type="match status" value="1"/>
</dbReference>
<dbReference type="GO" id="GO:0005634">
    <property type="term" value="C:nucleus"/>
    <property type="evidence" value="ECO:0007669"/>
    <property type="project" value="UniProtKB-SubCell"/>
</dbReference>
<name>A0A559KXR2_FUSOC</name>
<dbReference type="Pfam" id="PF00172">
    <property type="entry name" value="Zn_clus"/>
    <property type="match status" value="1"/>
</dbReference>
<dbReference type="Pfam" id="PF11951">
    <property type="entry name" value="Fungal_trans_2"/>
    <property type="match status" value="1"/>
</dbReference>
<dbReference type="AlphaFoldDB" id="A0A559KXR2"/>
<dbReference type="SMART" id="SM00066">
    <property type="entry name" value="GAL4"/>
    <property type="match status" value="1"/>
</dbReference>
<evidence type="ECO:0000259" key="3">
    <source>
        <dbReference type="PROSITE" id="PS50048"/>
    </source>
</evidence>
<evidence type="ECO:0000256" key="1">
    <source>
        <dbReference type="ARBA" id="ARBA00004123"/>
    </source>
</evidence>
<dbReference type="PROSITE" id="PS00463">
    <property type="entry name" value="ZN2_CY6_FUNGAL_1"/>
    <property type="match status" value="1"/>
</dbReference>
<comment type="caution">
    <text evidence="4">The sequence shown here is derived from an EMBL/GenBank/DDBJ whole genome shotgun (WGS) entry which is preliminary data.</text>
</comment>
<dbReference type="PANTHER" id="PTHR37534:SF17">
    <property type="entry name" value="ZN(2)-C6 FUNGAL-TYPE DOMAIN-CONTAINING PROTEIN"/>
    <property type="match status" value="1"/>
</dbReference>